<keyword evidence="10" id="KW-0472">Membrane</keyword>
<dbReference type="SUPFAM" id="SSF47384">
    <property type="entry name" value="Homodimeric domain of signal transducing histidine kinase"/>
    <property type="match status" value="1"/>
</dbReference>
<dbReference type="Proteomes" id="UP000277424">
    <property type="component" value="Unassembled WGS sequence"/>
</dbReference>
<dbReference type="PROSITE" id="PS50109">
    <property type="entry name" value="HIS_KIN"/>
    <property type="match status" value="1"/>
</dbReference>
<evidence type="ECO:0000256" key="7">
    <source>
        <dbReference type="ARBA" id="ARBA00022777"/>
    </source>
</evidence>
<keyword evidence="5" id="KW-0808">Transferase</keyword>
<dbReference type="AlphaFoldDB" id="A0A420WHR8"/>
<dbReference type="Gene3D" id="3.30.450.20">
    <property type="entry name" value="PAS domain"/>
    <property type="match status" value="1"/>
</dbReference>
<dbReference type="FunFam" id="1.10.287.130:FF:000038">
    <property type="entry name" value="Sensory transduction histidine kinase"/>
    <property type="match status" value="1"/>
</dbReference>
<evidence type="ECO:0000313" key="12">
    <source>
        <dbReference type="EMBL" id="RKQ70551.1"/>
    </source>
</evidence>
<dbReference type="SUPFAM" id="SSF55874">
    <property type="entry name" value="ATPase domain of HSP90 chaperone/DNA topoisomerase II/histidine kinase"/>
    <property type="match status" value="1"/>
</dbReference>
<dbReference type="InterPro" id="IPR003594">
    <property type="entry name" value="HATPase_dom"/>
</dbReference>
<reference evidence="12 13" key="1">
    <citation type="submission" date="2018-10" db="EMBL/GenBank/DDBJ databases">
        <title>Comparative analysis of microorganisms from saline springs in Andes Mountain Range, Colombia.</title>
        <authorList>
            <person name="Rubin E."/>
        </authorList>
    </citation>
    <scope>NUCLEOTIDE SEQUENCE [LARGE SCALE GENOMIC DNA]</scope>
    <source>
        <strain evidence="12 13">USBA 36</strain>
    </source>
</reference>
<dbReference type="EC" id="2.7.13.3" evidence="3"/>
<dbReference type="InterPro" id="IPR036890">
    <property type="entry name" value="HATPase_C_sf"/>
</dbReference>
<evidence type="ECO:0000256" key="8">
    <source>
        <dbReference type="ARBA" id="ARBA00022840"/>
    </source>
</evidence>
<dbReference type="InterPro" id="IPR050736">
    <property type="entry name" value="Sensor_HK_Regulatory"/>
</dbReference>
<dbReference type="InterPro" id="IPR005467">
    <property type="entry name" value="His_kinase_dom"/>
</dbReference>
<proteinExistence type="predicted"/>
<dbReference type="PANTHER" id="PTHR43711:SF1">
    <property type="entry name" value="HISTIDINE KINASE 1"/>
    <property type="match status" value="1"/>
</dbReference>
<feature type="domain" description="Histidine kinase" evidence="11">
    <location>
        <begin position="279"/>
        <end position="498"/>
    </location>
</feature>
<comment type="subcellular location">
    <subcellularLocation>
        <location evidence="2">Membrane</location>
    </subcellularLocation>
</comment>
<dbReference type="InterPro" id="IPR004358">
    <property type="entry name" value="Sig_transdc_His_kin-like_C"/>
</dbReference>
<keyword evidence="8" id="KW-0067">ATP-binding</keyword>
<dbReference type="SMART" id="SM00387">
    <property type="entry name" value="HATPase_c"/>
    <property type="match status" value="1"/>
</dbReference>
<comment type="catalytic activity">
    <reaction evidence="1">
        <text>ATP + protein L-histidine = ADP + protein N-phospho-L-histidine.</text>
        <dbReference type="EC" id="2.7.13.3"/>
    </reaction>
</comment>
<dbReference type="Pfam" id="PF00512">
    <property type="entry name" value="HisKA"/>
    <property type="match status" value="1"/>
</dbReference>
<evidence type="ECO:0000259" key="11">
    <source>
        <dbReference type="PROSITE" id="PS50109"/>
    </source>
</evidence>
<dbReference type="RefSeq" id="WP_121220394.1">
    <property type="nucleotide sequence ID" value="NZ_RBIG01000002.1"/>
</dbReference>
<keyword evidence="7 12" id="KW-0418">Kinase</keyword>
<accession>A0A420WHR8</accession>
<evidence type="ECO:0000313" key="13">
    <source>
        <dbReference type="Proteomes" id="UP000277424"/>
    </source>
</evidence>
<keyword evidence="9" id="KW-0902">Two-component regulatory system</keyword>
<gene>
    <name evidence="12" type="ORF">BCL74_2499</name>
</gene>
<evidence type="ECO:0000256" key="3">
    <source>
        <dbReference type="ARBA" id="ARBA00012438"/>
    </source>
</evidence>
<evidence type="ECO:0000256" key="5">
    <source>
        <dbReference type="ARBA" id="ARBA00022679"/>
    </source>
</evidence>
<sequence length="506" mass="54418">MPSWVDFCSRARKLVGADAAFLLERQGGSGAFLIAASPTPIQGTVSLRPAKADGSFLGPALPSMISSSLDGSPAHIAHHRLSEGARDGPEVEVLFIWCQGADAPDHSPKLVDHLRGEWSDLSSLRQTDRQSEVNGARLLAIMRALPQAIAFVDAYDPRVLINRQAAELLDLSVGEVAVANFSAALSLLVSRCADADEMRERARSMLSDSKGRMRNWIWRLADGSSFLNVTTVPVIDSLASGRLWVFEDISERERLIGDLKEARMDAEAASDAKSAFLANMSHELRTPLNAIIGYGEAMQYGIGGTLPERHLDYVEMIVRSGRLLLDLINDVLDLSKIEAGEQQLTIETVDLGEIVERAVETLLPVADDRGIAIRSKLPTSSLPIAADERAALQVVINLLSNAVKFARSTVTLSMTASVATGGFVLAIEDDGPGMTEAQISRAMEPFQQVENVPYTSQQGTGLGLPIAARLTALQGGSLRLQRGCSGGMLATVAFGASTEKRVIRMY</sequence>
<dbReference type="Gene3D" id="1.10.287.130">
    <property type="match status" value="1"/>
</dbReference>
<protein>
    <recommendedName>
        <fullName evidence="3">histidine kinase</fullName>
        <ecNumber evidence="3">2.7.13.3</ecNumber>
    </recommendedName>
</protein>
<evidence type="ECO:0000256" key="9">
    <source>
        <dbReference type="ARBA" id="ARBA00023012"/>
    </source>
</evidence>
<dbReference type="InterPro" id="IPR035965">
    <property type="entry name" value="PAS-like_dom_sf"/>
</dbReference>
<dbReference type="GO" id="GO:0005524">
    <property type="term" value="F:ATP binding"/>
    <property type="evidence" value="ECO:0007669"/>
    <property type="project" value="UniProtKB-KW"/>
</dbReference>
<dbReference type="PRINTS" id="PR00344">
    <property type="entry name" value="BCTRLSENSOR"/>
</dbReference>
<name>A0A420WHR8_9PROT</name>
<keyword evidence="6" id="KW-0547">Nucleotide-binding</keyword>
<evidence type="ECO:0000256" key="4">
    <source>
        <dbReference type="ARBA" id="ARBA00022553"/>
    </source>
</evidence>
<evidence type="ECO:0000256" key="6">
    <source>
        <dbReference type="ARBA" id="ARBA00022741"/>
    </source>
</evidence>
<keyword evidence="4" id="KW-0597">Phosphoprotein</keyword>
<dbReference type="GO" id="GO:0016020">
    <property type="term" value="C:membrane"/>
    <property type="evidence" value="ECO:0007669"/>
    <property type="project" value="UniProtKB-SubCell"/>
</dbReference>
<evidence type="ECO:0000256" key="1">
    <source>
        <dbReference type="ARBA" id="ARBA00000085"/>
    </source>
</evidence>
<dbReference type="SUPFAM" id="SSF55785">
    <property type="entry name" value="PYP-like sensor domain (PAS domain)"/>
    <property type="match status" value="1"/>
</dbReference>
<dbReference type="OrthoDB" id="913606at2"/>
<dbReference type="InterPro" id="IPR003661">
    <property type="entry name" value="HisK_dim/P_dom"/>
</dbReference>
<comment type="caution">
    <text evidence="12">The sequence shown here is derived from an EMBL/GenBank/DDBJ whole genome shotgun (WGS) entry which is preliminary data.</text>
</comment>
<dbReference type="EMBL" id="RBIG01000002">
    <property type="protein sequence ID" value="RKQ70551.1"/>
    <property type="molecule type" value="Genomic_DNA"/>
</dbReference>
<dbReference type="SMART" id="SM00388">
    <property type="entry name" value="HisKA"/>
    <property type="match status" value="1"/>
</dbReference>
<dbReference type="Pfam" id="PF02518">
    <property type="entry name" value="HATPase_c"/>
    <property type="match status" value="1"/>
</dbReference>
<dbReference type="InterPro" id="IPR036097">
    <property type="entry name" value="HisK_dim/P_sf"/>
</dbReference>
<evidence type="ECO:0000256" key="2">
    <source>
        <dbReference type="ARBA" id="ARBA00004370"/>
    </source>
</evidence>
<organism evidence="12 13">
    <name type="scientific">Oceanibaculum indicum</name>
    <dbReference type="NCBI Taxonomy" id="526216"/>
    <lineage>
        <taxon>Bacteria</taxon>
        <taxon>Pseudomonadati</taxon>
        <taxon>Pseudomonadota</taxon>
        <taxon>Alphaproteobacteria</taxon>
        <taxon>Rhodospirillales</taxon>
        <taxon>Oceanibaculaceae</taxon>
        <taxon>Oceanibaculum</taxon>
    </lineage>
</organism>
<dbReference type="PANTHER" id="PTHR43711">
    <property type="entry name" value="TWO-COMPONENT HISTIDINE KINASE"/>
    <property type="match status" value="1"/>
</dbReference>
<dbReference type="GO" id="GO:0000155">
    <property type="term" value="F:phosphorelay sensor kinase activity"/>
    <property type="evidence" value="ECO:0007669"/>
    <property type="project" value="InterPro"/>
</dbReference>
<evidence type="ECO:0000256" key="10">
    <source>
        <dbReference type="ARBA" id="ARBA00023136"/>
    </source>
</evidence>
<dbReference type="CDD" id="cd00082">
    <property type="entry name" value="HisKA"/>
    <property type="match status" value="1"/>
</dbReference>
<dbReference type="Gene3D" id="3.30.565.10">
    <property type="entry name" value="Histidine kinase-like ATPase, C-terminal domain"/>
    <property type="match status" value="1"/>
</dbReference>